<dbReference type="Proteomes" id="UP001621418">
    <property type="component" value="Chromosome"/>
</dbReference>
<dbReference type="InterPro" id="IPR003736">
    <property type="entry name" value="PAAI_dom"/>
</dbReference>
<feature type="domain" description="Thioesterase" evidence="2">
    <location>
        <begin position="65"/>
        <end position="142"/>
    </location>
</feature>
<dbReference type="SUPFAM" id="SSF54637">
    <property type="entry name" value="Thioesterase/thiol ester dehydrase-isomerase"/>
    <property type="match status" value="1"/>
</dbReference>
<organism evidence="3 4">
    <name type="scientific">Nocardia salmonicida</name>
    <dbReference type="NCBI Taxonomy" id="53431"/>
    <lineage>
        <taxon>Bacteria</taxon>
        <taxon>Bacillati</taxon>
        <taxon>Actinomycetota</taxon>
        <taxon>Actinomycetes</taxon>
        <taxon>Mycobacteriales</taxon>
        <taxon>Nocardiaceae</taxon>
        <taxon>Nocardia</taxon>
    </lineage>
</organism>
<name>A0ABZ1MZS0_9NOCA</name>
<evidence type="ECO:0000313" key="4">
    <source>
        <dbReference type="Proteomes" id="UP001621418"/>
    </source>
</evidence>
<dbReference type="Gene3D" id="3.10.129.10">
    <property type="entry name" value="Hotdog Thioesterase"/>
    <property type="match status" value="1"/>
</dbReference>
<dbReference type="PANTHER" id="PTHR43240:SF1">
    <property type="entry name" value="BLR5584 PROTEIN"/>
    <property type="match status" value="1"/>
</dbReference>
<gene>
    <name evidence="3" type="ORF">OG308_17375</name>
</gene>
<accession>A0ABZ1MZS0</accession>
<protein>
    <submittedName>
        <fullName evidence="3">PaaI family thioesterase</fullName>
    </submittedName>
</protein>
<keyword evidence="1" id="KW-0378">Hydrolase</keyword>
<dbReference type="EMBL" id="CP109527">
    <property type="protein sequence ID" value="WTY33133.1"/>
    <property type="molecule type" value="Genomic_DNA"/>
</dbReference>
<proteinExistence type="predicted"/>
<evidence type="ECO:0000256" key="1">
    <source>
        <dbReference type="ARBA" id="ARBA00022801"/>
    </source>
</evidence>
<dbReference type="RefSeq" id="WP_405145324.1">
    <property type="nucleotide sequence ID" value="NZ_CP109527.1"/>
</dbReference>
<reference evidence="3 4" key="1">
    <citation type="submission" date="2022-10" db="EMBL/GenBank/DDBJ databases">
        <title>The complete genomes of actinobacterial strains from the NBC collection.</title>
        <authorList>
            <person name="Joergensen T.S."/>
            <person name="Alvarez Arevalo M."/>
            <person name="Sterndorff E.B."/>
            <person name="Faurdal D."/>
            <person name="Vuksanovic O."/>
            <person name="Mourched A.-S."/>
            <person name="Charusanti P."/>
            <person name="Shaw S."/>
            <person name="Blin K."/>
            <person name="Weber T."/>
        </authorList>
    </citation>
    <scope>NUCLEOTIDE SEQUENCE [LARGE SCALE GENOMIC DNA]</scope>
    <source>
        <strain evidence="3 4">NBC_01413</strain>
    </source>
</reference>
<sequence>MTTTTHHPETPDFATMSGLDLLRAAAAMPDRVGIGSLLGMTIEELEFGRVSFSLVTRPDFANPLGTTHGGICATLLDSVMGCAIHSALDAGVGYGTLELKVNYIRSVPIHGRRLIATGSTLHVGRTTATAEGKVLDEAGKLVAHATTTCIIHR</sequence>
<dbReference type="Pfam" id="PF03061">
    <property type="entry name" value="4HBT"/>
    <property type="match status" value="1"/>
</dbReference>
<keyword evidence="4" id="KW-1185">Reference proteome</keyword>
<dbReference type="CDD" id="cd03443">
    <property type="entry name" value="PaaI_thioesterase"/>
    <property type="match status" value="1"/>
</dbReference>
<dbReference type="InterPro" id="IPR006683">
    <property type="entry name" value="Thioestr_dom"/>
</dbReference>
<dbReference type="InterPro" id="IPR029069">
    <property type="entry name" value="HotDog_dom_sf"/>
</dbReference>
<evidence type="ECO:0000313" key="3">
    <source>
        <dbReference type="EMBL" id="WTY33133.1"/>
    </source>
</evidence>
<evidence type="ECO:0000259" key="2">
    <source>
        <dbReference type="Pfam" id="PF03061"/>
    </source>
</evidence>
<dbReference type="PANTHER" id="PTHR43240">
    <property type="entry name" value="1,4-DIHYDROXY-2-NAPHTHOYL-COA THIOESTERASE 1"/>
    <property type="match status" value="1"/>
</dbReference>
<dbReference type="NCBIfam" id="TIGR00369">
    <property type="entry name" value="unchar_dom_1"/>
    <property type="match status" value="1"/>
</dbReference>